<comment type="caution">
    <text evidence="6">The sequence shown here is derived from an EMBL/GenBank/DDBJ whole genome shotgun (WGS) entry which is preliminary data.</text>
</comment>
<accession>A0A844HR04</accession>
<dbReference type="PROSITE" id="PS50977">
    <property type="entry name" value="HTH_TETR_2"/>
    <property type="match status" value="1"/>
</dbReference>
<dbReference type="Pfam" id="PF00440">
    <property type="entry name" value="TetR_N"/>
    <property type="match status" value="1"/>
</dbReference>
<dbReference type="Gene3D" id="1.10.10.60">
    <property type="entry name" value="Homeodomain-like"/>
    <property type="match status" value="1"/>
</dbReference>
<dbReference type="PRINTS" id="PR00455">
    <property type="entry name" value="HTHTETR"/>
</dbReference>
<evidence type="ECO:0000313" key="6">
    <source>
        <dbReference type="EMBL" id="MTH60854.1"/>
    </source>
</evidence>
<dbReference type="OrthoDB" id="8478851at2"/>
<dbReference type="Gene3D" id="1.10.357.10">
    <property type="entry name" value="Tetracycline Repressor, domain 2"/>
    <property type="match status" value="1"/>
</dbReference>
<evidence type="ECO:0000256" key="2">
    <source>
        <dbReference type="ARBA" id="ARBA00023125"/>
    </source>
</evidence>
<feature type="domain" description="HTH tetR-type" evidence="5">
    <location>
        <begin position="10"/>
        <end position="70"/>
    </location>
</feature>
<gene>
    <name evidence="6" type="ORF">GL300_16685</name>
</gene>
<keyword evidence="1" id="KW-0805">Transcription regulation</keyword>
<evidence type="ECO:0000256" key="3">
    <source>
        <dbReference type="ARBA" id="ARBA00023163"/>
    </source>
</evidence>
<dbReference type="SUPFAM" id="SSF46689">
    <property type="entry name" value="Homeodomain-like"/>
    <property type="match status" value="1"/>
</dbReference>
<feature type="DNA-binding region" description="H-T-H motif" evidence="4">
    <location>
        <begin position="33"/>
        <end position="52"/>
    </location>
</feature>
<proteinExistence type="predicted"/>
<reference evidence="6 7" key="1">
    <citation type="submission" date="2019-11" db="EMBL/GenBank/DDBJ databases">
        <authorList>
            <person name="Dong K."/>
        </authorList>
    </citation>
    <scope>NUCLEOTIDE SEQUENCE [LARGE SCALE GENOMIC DNA]</scope>
    <source>
        <strain evidence="6 7">NBRC 112902</strain>
    </source>
</reference>
<dbReference type="SUPFAM" id="SSF48498">
    <property type="entry name" value="Tetracyclin repressor-like, C-terminal domain"/>
    <property type="match status" value="1"/>
</dbReference>
<sequence>MGRSSAEQAAQNRTRIVEAASRLFRENGVEAVSVADIMAAVDMTVGGFYKHFASKEALVEEAAGLAFDEAIEIWTKIFAKTDRETGELRARLVAHYLRPDPQRHCPIIAFAPHAASGNASDAARGTYDRGTGALLEKFFAGPQSGEGQADPDALLLFAAMIGARVLAEAAGDAPWLGAVRAAVIDAAARAGSRDQE</sequence>
<evidence type="ECO:0000313" key="7">
    <source>
        <dbReference type="Proteomes" id="UP000449846"/>
    </source>
</evidence>
<evidence type="ECO:0000259" key="5">
    <source>
        <dbReference type="PROSITE" id="PS50977"/>
    </source>
</evidence>
<name>A0A844HR04_9RHOB</name>
<dbReference type="GO" id="GO:0003677">
    <property type="term" value="F:DNA binding"/>
    <property type="evidence" value="ECO:0007669"/>
    <property type="project" value="UniProtKB-UniRule"/>
</dbReference>
<dbReference type="RefSeq" id="WP_155040789.1">
    <property type="nucleotide sequence ID" value="NZ_JBHGCD010000017.1"/>
</dbReference>
<dbReference type="PANTHER" id="PTHR47506">
    <property type="entry name" value="TRANSCRIPTIONAL REGULATORY PROTEIN"/>
    <property type="match status" value="1"/>
</dbReference>
<organism evidence="6 7">
    <name type="scientific">Paracoccus litorisediminis</name>
    <dbReference type="NCBI Taxonomy" id="2006130"/>
    <lineage>
        <taxon>Bacteria</taxon>
        <taxon>Pseudomonadati</taxon>
        <taxon>Pseudomonadota</taxon>
        <taxon>Alphaproteobacteria</taxon>
        <taxon>Rhodobacterales</taxon>
        <taxon>Paracoccaceae</taxon>
        <taxon>Paracoccus</taxon>
    </lineage>
</organism>
<keyword evidence="7" id="KW-1185">Reference proteome</keyword>
<dbReference type="Proteomes" id="UP000449846">
    <property type="component" value="Unassembled WGS sequence"/>
</dbReference>
<evidence type="ECO:0000256" key="4">
    <source>
        <dbReference type="PROSITE-ProRule" id="PRU00335"/>
    </source>
</evidence>
<keyword evidence="3" id="KW-0804">Transcription</keyword>
<evidence type="ECO:0000256" key="1">
    <source>
        <dbReference type="ARBA" id="ARBA00023015"/>
    </source>
</evidence>
<protein>
    <submittedName>
        <fullName evidence="6">TetR family transcriptional regulator</fullName>
    </submittedName>
</protein>
<dbReference type="AlphaFoldDB" id="A0A844HR04"/>
<dbReference type="EMBL" id="WMIG01000010">
    <property type="protein sequence ID" value="MTH60854.1"/>
    <property type="molecule type" value="Genomic_DNA"/>
</dbReference>
<keyword evidence="2 4" id="KW-0238">DNA-binding</keyword>
<dbReference type="InterPro" id="IPR001647">
    <property type="entry name" value="HTH_TetR"/>
</dbReference>
<dbReference type="InterPro" id="IPR036271">
    <property type="entry name" value="Tet_transcr_reg_TetR-rel_C_sf"/>
</dbReference>
<dbReference type="InterPro" id="IPR009057">
    <property type="entry name" value="Homeodomain-like_sf"/>
</dbReference>
<dbReference type="PANTHER" id="PTHR47506:SF7">
    <property type="entry name" value="TRANSCRIPTIONAL REGULATORY PROTEIN"/>
    <property type="match status" value="1"/>
</dbReference>